<proteinExistence type="inferred from homology"/>
<dbReference type="SUPFAM" id="SSF53756">
    <property type="entry name" value="UDP-Glycosyltransferase/glycogen phosphorylase"/>
    <property type="match status" value="1"/>
</dbReference>
<feature type="compositionally biased region" description="Basic and acidic residues" evidence="8">
    <location>
        <begin position="222"/>
        <end position="255"/>
    </location>
</feature>
<comment type="similarity">
    <text evidence="3 7">Belongs to the glycosyltransferase 1 family. Bacterial/plant glycogen synthase subfamily.</text>
</comment>
<dbReference type="UniPathway" id="UPA00164"/>
<dbReference type="RefSeq" id="WP_125120535.1">
    <property type="nucleotide sequence ID" value="NZ_AP019309.1"/>
</dbReference>
<evidence type="ECO:0000313" key="11">
    <source>
        <dbReference type="EMBL" id="BBH27847.1"/>
    </source>
</evidence>
<dbReference type="Gene3D" id="3.40.50.2000">
    <property type="entry name" value="Glycogen Phosphorylase B"/>
    <property type="match status" value="2"/>
</dbReference>
<dbReference type="Pfam" id="PF00534">
    <property type="entry name" value="Glycos_transf_1"/>
    <property type="match status" value="1"/>
</dbReference>
<feature type="domain" description="Starch synthase catalytic" evidence="10">
    <location>
        <begin position="269"/>
        <end position="505"/>
    </location>
</feature>
<evidence type="ECO:0000256" key="2">
    <source>
        <dbReference type="ARBA" id="ARBA00002764"/>
    </source>
</evidence>
<gene>
    <name evidence="7" type="primary">glgA</name>
    <name evidence="11" type="ORF">SG0102_27810</name>
</gene>
<organism evidence="11 12">
    <name type="scientific">Intestinibaculum porci</name>
    <dbReference type="NCBI Taxonomy" id="2487118"/>
    <lineage>
        <taxon>Bacteria</taxon>
        <taxon>Bacillati</taxon>
        <taxon>Bacillota</taxon>
        <taxon>Erysipelotrichia</taxon>
        <taxon>Erysipelotrichales</taxon>
        <taxon>Erysipelotrichaceae</taxon>
        <taxon>Intestinibaculum</taxon>
    </lineage>
</organism>
<keyword evidence="4 7" id="KW-0328">Glycosyltransferase</keyword>
<dbReference type="OrthoDB" id="9808590at2"/>
<dbReference type="GO" id="GO:0009011">
    <property type="term" value="F:alpha-1,4-glucan glucosyltransferase (ADP-glucose donor) activity"/>
    <property type="evidence" value="ECO:0007669"/>
    <property type="project" value="UniProtKB-UniRule"/>
</dbReference>
<feature type="region of interest" description="Disordered" evidence="8">
    <location>
        <begin position="1"/>
        <end position="265"/>
    </location>
</feature>
<comment type="function">
    <text evidence="2 7">Synthesizes alpha-1,4-glucan chains using ADP-glucose.</text>
</comment>
<dbReference type="PANTHER" id="PTHR45825:SF11">
    <property type="entry name" value="ALPHA AMYLASE DOMAIN-CONTAINING PROTEIN"/>
    <property type="match status" value="1"/>
</dbReference>
<name>A0A3G9J9H2_9FIRM</name>
<evidence type="ECO:0000256" key="6">
    <source>
        <dbReference type="ARBA" id="ARBA00023056"/>
    </source>
</evidence>
<feature type="binding site" evidence="7">
    <location>
        <position position="281"/>
    </location>
    <ligand>
        <name>ADP-alpha-D-glucose</name>
        <dbReference type="ChEBI" id="CHEBI:57498"/>
    </ligand>
</feature>
<sequence length="748" mass="83645">MPRKKTTKASTRKSTTNKTTTAKAKETAALKVESEKAVTKTATTSKVETPKKEVKDTKTTTKTTKTEVKAEKPAAKATVKKAEAKEEKPAAKTTVKKAEVKAEKPAAKTTAKKAEVKEEKPAAKTTAKKAEVKEEKSAAKTTAKKAEVKEEKPAAKTTAKKAEVKEEKPAAKTNAKKAEVKEEKPAAKTTAKKAEAKEEKPAAKATKKTKKTTAKKAAPKAAKAEVKEEPKETVKVEAPKAEAEAPKVEVKEEPKPAPQPELPQPRRSVAFIGSECYPFVKTGGLGDVMYALPKALAKQNCDVKVILPRYACIPQEYQEKMVFKGAFDMDLCSDGRSYYVGIMEYVWDGVVYDFIDNMEFFSNGNPYTNLVDDIPKFCYFGKAALAALNFMDWEPDVIHCHDWQASLVPLYLRTMFNNTPIANAKVIMTIHNLRFQGVYNIETLKYWTNLPDYVFNKDCMTENWLDANMLKGGLTYCNAITTVSNTYAGEIQTPEYGEGLDAHLRYHSGKLRGIVNGIDYDIFNPATDPMISVHYDLSNVLENKPKNKRALQEELGLQVDENKFVIGLISRLTDQKGLDLVNQILPQIVDDFTEVVILGTGQPEYEDSFRYYENAYKGRVCANIMYDETRSHHIYAGCDALLVPSRFEPCGLTQLIGMHYGDIPIVRETGGLKDTVEPYNEYANTGNGFTFDRYDAGLLLDAINRAKTFYFTNRWCFDEMVQRNMDKDVSWENSAKQYRDLYVALTTD</sequence>
<evidence type="ECO:0000256" key="5">
    <source>
        <dbReference type="ARBA" id="ARBA00022679"/>
    </source>
</evidence>
<feature type="compositionally biased region" description="Basic residues" evidence="8">
    <location>
        <begin position="205"/>
        <end position="218"/>
    </location>
</feature>
<comment type="catalytic activity">
    <reaction evidence="1 7">
        <text>[(1-&gt;4)-alpha-D-glucosyl](n) + ADP-alpha-D-glucose = [(1-&gt;4)-alpha-D-glucosyl](n+1) + ADP + H(+)</text>
        <dbReference type="Rhea" id="RHEA:18189"/>
        <dbReference type="Rhea" id="RHEA-COMP:9584"/>
        <dbReference type="Rhea" id="RHEA-COMP:9587"/>
        <dbReference type="ChEBI" id="CHEBI:15378"/>
        <dbReference type="ChEBI" id="CHEBI:15444"/>
        <dbReference type="ChEBI" id="CHEBI:57498"/>
        <dbReference type="ChEBI" id="CHEBI:456216"/>
        <dbReference type="EC" id="2.4.1.21"/>
    </reaction>
</comment>
<dbReference type="CDD" id="cd03791">
    <property type="entry name" value="GT5_Glycogen_synthase_DULL1-like"/>
    <property type="match status" value="1"/>
</dbReference>
<dbReference type="HAMAP" id="MF_00484">
    <property type="entry name" value="Glycogen_synth"/>
    <property type="match status" value="1"/>
</dbReference>
<dbReference type="InterPro" id="IPR011835">
    <property type="entry name" value="GS/SS"/>
</dbReference>
<dbReference type="InterPro" id="IPR013534">
    <property type="entry name" value="Starch_synth_cat_dom"/>
</dbReference>
<keyword evidence="12" id="KW-1185">Reference proteome</keyword>
<protein>
    <recommendedName>
        <fullName evidence="7">Glycogen synthase</fullName>
        <ecNumber evidence="7">2.4.1.21</ecNumber>
    </recommendedName>
    <alternativeName>
        <fullName evidence="7">Starch [bacterial glycogen] synthase</fullName>
    </alternativeName>
</protein>
<accession>A0A3G9J9H2</accession>
<dbReference type="PANTHER" id="PTHR45825">
    <property type="entry name" value="GRANULE-BOUND STARCH SYNTHASE 1, CHLOROPLASTIC/AMYLOPLASTIC"/>
    <property type="match status" value="1"/>
</dbReference>
<evidence type="ECO:0000259" key="9">
    <source>
        <dbReference type="Pfam" id="PF00534"/>
    </source>
</evidence>
<keyword evidence="6 7" id="KW-0320">Glycogen biosynthesis</keyword>
<dbReference type="InterPro" id="IPR001296">
    <property type="entry name" value="Glyco_trans_1"/>
</dbReference>
<evidence type="ECO:0000256" key="3">
    <source>
        <dbReference type="ARBA" id="ARBA00010281"/>
    </source>
</evidence>
<dbReference type="AlphaFoldDB" id="A0A3G9J9H2"/>
<dbReference type="KEGG" id="ebm:SG0102_27810"/>
<feature type="compositionally biased region" description="Basic and acidic residues" evidence="8">
    <location>
        <begin position="23"/>
        <end position="38"/>
    </location>
</feature>
<feature type="compositionally biased region" description="Basic and acidic residues" evidence="8">
    <location>
        <begin position="48"/>
        <end position="202"/>
    </location>
</feature>
<dbReference type="NCBIfam" id="TIGR02095">
    <property type="entry name" value="glgA"/>
    <property type="match status" value="1"/>
</dbReference>
<dbReference type="GO" id="GO:0004373">
    <property type="term" value="F:alpha-1,4-glucan glucosyltransferase (UDP-glucose donor) activity"/>
    <property type="evidence" value="ECO:0007669"/>
    <property type="project" value="InterPro"/>
</dbReference>
<feature type="compositionally biased region" description="Low complexity" evidence="8">
    <location>
        <begin position="12"/>
        <end position="22"/>
    </location>
</feature>
<reference evidence="11 12" key="1">
    <citation type="submission" date="2018-11" db="EMBL/GenBank/DDBJ databases">
        <title>Novel Erysipelotrichaceae bacterium isolated from small intestine of a swine.</title>
        <authorList>
            <person name="Kim J.S."/>
            <person name="Choe H."/>
            <person name="Lee Y.R."/>
            <person name="Kim K.M."/>
            <person name="Park D.S."/>
        </authorList>
    </citation>
    <scope>NUCLEOTIDE SEQUENCE [LARGE SCALE GENOMIC DNA]</scope>
    <source>
        <strain evidence="11 12">SG0102</strain>
    </source>
</reference>
<dbReference type="Proteomes" id="UP000268059">
    <property type="component" value="Chromosome"/>
</dbReference>
<dbReference type="EC" id="2.4.1.21" evidence="7"/>
<comment type="pathway">
    <text evidence="7">Glycan biosynthesis; glycogen biosynthesis.</text>
</comment>
<evidence type="ECO:0000256" key="4">
    <source>
        <dbReference type="ARBA" id="ARBA00022676"/>
    </source>
</evidence>
<evidence type="ECO:0000256" key="1">
    <source>
        <dbReference type="ARBA" id="ARBA00001478"/>
    </source>
</evidence>
<feature type="compositionally biased region" description="Basic residues" evidence="8">
    <location>
        <begin position="1"/>
        <end position="11"/>
    </location>
</feature>
<evidence type="ECO:0000259" key="10">
    <source>
        <dbReference type="Pfam" id="PF08323"/>
    </source>
</evidence>
<feature type="domain" description="Glycosyl transferase family 1" evidence="9">
    <location>
        <begin position="558"/>
        <end position="706"/>
    </location>
</feature>
<keyword evidence="5 7" id="KW-0808">Transferase</keyword>
<evidence type="ECO:0000313" key="12">
    <source>
        <dbReference type="Proteomes" id="UP000268059"/>
    </source>
</evidence>
<dbReference type="GO" id="GO:0005978">
    <property type="term" value="P:glycogen biosynthetic process"/>
    <property type="evidence" value="ECO:0007669"/>
    <property type="project" value="UniProtKB-UniRule"/>
</dbReference>
<evidence type="ECO:0000256" key="8">
    <source>
        <dbReference type="SAM" id="MobiDB-lite"/>
    </source>
</evidence>
<dbReference type="Pfam" id="PF08323">
    <property type="entry name" value="Glyco_transf_5"/>
    <property type="match status" value="1"/>
</dbReference>
<evidence type="ECO:0000256" key="7">
    <source>
        <dbReference type="HAMAP-Rule" id="MF_00484"/>
    </source>
</evidence>
<dbReference type="EMBL" id="AP019309">
    <property type="protein sequence ID" value="BBH27847.1"/>
    <property type="molecule type" value="Genomic_DNA"/>
</dbReference>
<dbReference type="InParanoid" id="A0A3G9J9H2"/>